<evidence type="ECO:0000313" key="2">
    <source>
        <dbReference type="Proteomes" id="UP000238479"/>
    </source>
</evidence>
<name>A0A2P6RRE3_ROSCH</name>
<dbReference type="AlphaFoldDB" id="A0A2P6RRE3"/>
<comment type="caution">
    <text evidence="1">The sequence shown here is derived from an EMBL/GenBank/DDBJ whole genome shotgun (WGS) entry which is preliminary data.</text>
</comment>
<accession>A0A2P6RRE3</accession>
<protein>
    <submittedName>
        <fullName evidence="1">Uncharacterized protein</fullName>
    </submittedName>
</protein>
<keyword evidence="2" id="KW-1185">Reference proteome</keyword>
<sequence length="60" mass="6676">MQMHIAYCNILEGVSSSLCLHGPEFKEHLANSDWEIPAVFEGTLRVNGSGNMNITLHQAY</sequence>
<dbReference type="Proteomes" id="UP000238479">
    <property type="component" value="Chromosome 2"/>
</dbReference>
<proteinExistence type="predicted"/>
<evidence type="ECO:0000313" key="1">
    <source>
        <dbReference type="EMBL" id="PRQ48977.1"/>
    </source>
</evidence>
<organism evidence="1 2">
    <name type="scientific">Rosa chinensis</name>
    <name type="common">China rose</name>
    <dbReference type="NCBI Taxonomy" id="74649"/>
    <lineage>
        <taxon>Eukaryota</taxon>
        <taxon>Viridiplantae</taxon>
        <taxon>Streptophyta</taxon>
        <taxon>Embryophyta</taxon>
        <taxon>Tracheophyta</taxon>
        <taxon>Spermatophyta</taxon>
        <taxon>Magnoliopsida</taxon>
        <taxon>eudicotyledons</taxon>
        <taxon>Gunneridae</taxon>
        <taxon>Pentapetalae</taxon>
        <taxon>rosids</taxon>
        <taxon>fabids</taxon>
        <taxon>Rosales</taxon>
        <taxon>Rosaceae</taxon>
        <taxon>Rosoideae</taxon>
        <taxon>Rosoideae incertae sedis</taxon>
        <taxon>Rosa</taxon>
    </lineage>
</organism>
<reference evidence="1 2" key="1">
    <citation type="journal article" date="2018" name="Nat. Genet.">
        <title>The Rosa genome provides new insights in the design of modern roses.</title>
        <authorList>
            <person name="Bendahmane M."/>
        </authorList>
    </citation>
    <scope>NUCLEOTIDE SEQUENCE [LARGE SCALE GENOMIC DNA]</scope>
    <source>
        <strain evidence="2">cv. Old Blush</strain>
    </source>
</reference>
<gene>
    <name evidence="1" type="ORF">RchiOBHm_Chr2g0116751</name>
</gene>
<dbReference type="Gramene" id="PRQ48977">
    <property type="protein sequence ID" value="PRQ48977"/>
    <property type="gene ID" value="RchiOBHm_Chr2g0116751"/>
</dbReference>
<dbReference type="EMBL" id="PDCK01000040">
    <property type="protein sequence ID" value="PRQ48977.1"/>
    <property type="molecule type" value="Genomic_DNA"/>
</dbReference>